<accession>B3P4K6</accession>
<keyword evidence="6" id="KW-0805">Transcription regulation</keyword>
<proteinExistence type="inferred from homology"/>
<feature type="region of interest" description="Disordered" evidence="10">
    <location>
        <begin position="728"/>
        <end position="770"/>
    </location>
</feature>
<dbReference type="InterPro" id="IPR033599">
    <property type="entry name" value="TAF1B/Rrn7"/>
</dbReference>
<dbReference type="GO" id="GO:0042790">
    <property type="term" value="P:nucleolar large rRNA transcription by RNA polymerase I"/>
    <property type="evidence" value="ECO:0007669"/>
    <property type="project" value="EnsemblMetazoa"/>
</dbReference>
<dbReference type="GO" id="GO:0001164">
    <property type="term" value="F:RNA polymerase I core promoter sequence-specific DNA binding"/>
    <property type="evidence" value="ECO:0007669"/>
    <property type="project" value="InterPro"/>
</dbReference>
<reference evidence="12 13" key="2">
    <citation type="journal article" date="2008" name="Bioinformatics">
        <title>Assembly reconciliation.</title>
        <authorList>
            <person name="Zimin A.V."/>
            <person name="Smith D.R."/>
            <person name="Sutton G."/>
            <person name="Yorke J.A."/>
        </authorList>
    </citation>
    <scope>NUCLEOTIDE SEQUENCE [LARGE SCALE GENOMIC DNA]</scope>
    <source>
        <strain evidence="12 13">TSC#14021-0224.01</strain>
    </source>
</reference>
<comment type="similarity">
    <text evidence="2">Belongs to the RRN7/TAF1B family.</text>
</comment>
<feature type="domain" description="Rrn7/TAF1B C-terminal cyclin" evidence="11">
    <location>
        <begin position="325"/>
        <end position="460"/>
    </location>
</feature>
<dbReference type="InterPro" id="IPR048538">
    <property type="entry name" value="Rrn7_cyclin_C"/>
</dbReference>
<dbReference type="OrthoDB" id="10069252at2759"/>
<keyword evidence="5" id="KW-0862">Zinc</keyword>
<name>B3P4K6_DROER</name>
<keyword evidence="9" id="KW-0539">Nucleus</keyword>
<keyword evidence="4" id="KW-0863">Zinc-finger</keyword>
<feature type="compositionally biased region" description="Basic and acidic residues" evidence="10">
    <location>
        <begin position="737"/>
        <end position="755"/>
    </location>
</feature>
<evidence type="ECO:0000313" key="12">
    <source>
        <dbReference type="EMBL" id="EDV49659.1"/>
    </source>
</evidence>
<evidence type="ECO:0000256" key="10">
    <source>
        <dbReference type="SAM" id="MobiDB-lite"/>
    </source>
</evidence>
<evidence type="ECO:0000256" key="3">
    <source>
        <dbReference type="ARBA" id="ARBA00022723"/>
    </source>
</evidence>
<dbReference type="EMBL" id="CH954181">
    <property type="protein sequence ID" value="EDV49659.1"/>
    <property type="molecule type" value="Genomic_DNA"/>
</dbReference>
<dbReference type="OMA" id="REGYYYC"/>
<dbReference type="PANTHER" id="PTHR31576">
    <property type="entry name" value="TATA BOX-BINDING PROTEIN-ASSOCIATED FACTOR RNA POLYMERASE I SUBUNIT B"/>
    <property type="match status" value="1"/>
</dbReference>
<sequence>MDEVLETMELQNMQCDVCEGTAFQERVGFYYCVECGTQKDQIRAVDITAEDNFDETGAGRYTARTIRQRKDAEKEDEGDITSWEFYNYVLRGFLQELLNMGAKPELKLMALQVWAAYLGSMEVAFSKSNKTGLPKLNVRALPRDARILYNHKSFKKGKKGKRSTLTGDPNDERAKFRLWNRTKRNLDASGYRTHGGPSESEGEQSLHLQWSLRARKLLKRQMPLKHLDKHSRDSKGSMSCHSLRPRVKQLHSFDRNIYCLNIIKLYVVLGIALNMVEDDIQLSDLVRFIDEEHLTKRYMLNYLPENVAVKGKALLKDLELSKIKDKVTNKLLRLNIGYMSRFINLSEFQKPNLHSLAERYILELGLPPRLLKFVGSLIDLYPPTFLNAVTIHSYPRCEARTMAYIVYAMKLLFGLDDLKERNISESAAKMNTQLLEIGGDEAPLLFVFTEWMHFVEIRKVIVSHYNQSFARRFGVATQTGCQVDDILAKEWKEKEQGENFGWMQGSAAMQRQHENLTHIIETMFKDHFGESSKECMEKERIDFQPSLTPAHSYFNRILLQATRSDGAKMSIKIPDQMNVNHSVRDLDPFVLETTELSQYLSQHGLKLRVEELACQENIQKVGVFRPLIQIRGDIREYRANTDIKTETWISELKKKEKRPDFRFTQPTGTYGARYLKRITMHNARREKLELNNPFWHITETPSFLLKLNDTEVPLDSLSSLQTFEEGTMDPLSIPLDQPRRNLERKVNPEGSDRASDQGAEDINEEPPSPDELVLQVSNFDCWLLHGYMRKIRQHDKQKLRQLFPCSFRWLLETCASTIGIVWEELYEELLIIEVMYHHSIRDWSNHRDFLCIQHNTQEKDIRTLARTYKEFW</sequence>
<gene>
    <name evidence="12" type="primary">Dere\GG17298</name>
    <name evidence="12" type="ORF">Dere_GG17298</name>
</gene>
<protein>
    <submittedName>
        <fullName evidence="12">GG17298</fullName>
    </submittedName>
</protein>
<dbReference type="GO" id="GO:0008270">
    <property type="term" value="F:zinc ion binding"/>
    <property type="evidence" value="ECO:0007669"/>
    <property type="project" value="UniProtKB-KW"/>
</dbReference>
<evidence type="ECO:0000256" key="6">
    <source>
        <dbReference type="ARBA" id="ARBA00023015"/>
    </source>
</evidence>
<dbReference type="HOGENOM" id="CLU_016145_0_0_1"/>
<dbReference type="eggNOG" id="ENOG502S10D">
    <property type="taxonomic scope" value="Eukaryota"/>
</dbReference>
<feature type="compositionally biased region" description="Acidic residues" evidence="10">
    <location>
        <begin position="758"/>
        <end position="768"/>
    </location>
</feature>
<evidence type="ECO:0000256" key="5">
    <source>
        <dbReference type="ARBA" id="ARBA00022833"/>
    </source>
</evidence>
<keyword evidence="8" id="KW-0804">Transcription</keyword>
<evidence type="ECO:0000256" key="4">
    <source>
        <dbReference type="ARBA" id="ARBA00022771"/>
    </source>
</evidence>
<dbReference type="GO" id="GO:0070860">
    <property type="term" value="C:RNA polymerase I core factor complex"/>
    <property type="evidence" value="ECO:0007669"/>
    <property type="project" value="InterPro"/>
</dbReference>
<evidence type="ECO:0000256" key="8">
    <source>
        <dbReference type="ARBA" id="ARBA00023163"/>
    </source>
</evidence>
<evidence type="ECO:0000313" key="13">
    <source>
        <dbReference type="Proteomes" id="UP000008711"/>
    </source>
</evidence>
<evidence type="ECO:0000256" key="9">
    <source>
        <dbReference type="ARBA" id="ARBA00023242"/>
    </source>
</evidence>
<evidence type="ECO:0000259" key="11">
    <source>
        <dbReference type="Pfam" id="PF20645"/>
    </source>
</evidence>
<dbReference type="PhylomeDB" id="B3P4K6"/>
<dbReference type="GO" id="GO:0005668">
    <property type="term" value="C:RNA polymerase transcription factor SL1 complex"/>
    <property type="evidence" value="ECO:0007669"/>
    <property type="project" value="EnsemblMetazoa"/>
</dbReference>
<dbReference type="AlphaFoldDB" id="B3P4K6"/>
<dbReference type="PANTHER" id="PTHR31576:SF2">
    <property type="entry name" value="TATA BOX-BINDING PROTEIN-ASSOCIATED FACTOR RNA POLYMERASE I SUBUNIT B"/>
    <property type="match status" value="1"/>
</dbReference>
<comment type="subcellular location">
    <subcellularLocation>
        <location evidence="1">Nucleus</location>
        <location evidence="1">Nucleolus</location>
    </subcellularLocation>
</comment>
<dbReference type="Pfam" id="PF20645">
    <property type="entry name" value="Rrn7_cyclin_C"/>
    <property type="match status" value="1"/>
</dbReference>
<dbReference type="KEGG" id="der:6552107"/>
<reference evidence="12 13" key="1">
    <citation type="journal article" date="2007" name="Nature">
        <title>Evolution of genes and genomes on the Drosophila phylogeny.</title>
        <authorList>
            <consortium name="Drosophila 12 Genomes Consortium"/>
            <person name="Clark A.G."/>
            <person name="Eisen M.B."/>
            <person name="Smith D.R."/>
            <person name="Bergman C.M."/>
            <person name="Oliver B."/>
            <person name="Markow T.A."/>
            <person name="Kaufman T.C."/>
            <person name="Kellis M."/>
            <person name="Gelbart W."/>
            <person name="Iyer V.N."/>
            <person name="Pollard D.A."/>
            <person name="Sackton T.B."/>
            <person name="Larracuente A.M."/>
            <person name="Singh N.D."/>
            <person name="Abad J.P."/>
            <person name="Abt D.N."/>
            <person name="Adryan B."/>
            <person name="Aguade M."/>
            <person name="Akashi H."/>
            <person name="Anderson W.W."/>
            <person name="Aquadro C.F."/>
            <person name="Ardell D.H."/>
            <person name="Arguello R."/>
            <person name="Artieri C.G."/>
            <person name="Barbash D.A."/>
            <person name="Barker D."/>
            <person name="Barsanti P."/>
            <person name="Batterham P."/>
            <person name="Batzoglou S."/>
            <person name="Begun D."/>
            <person name="Bhutkar A."/>
            <person name="Blanco E."/>
            <person name="Bosak S.A."/>
            <person name="Bradley R.K."/>
            <person name="Brand A.D."/>
            <person name="Brent M.R."/>
            <person name="Brooks A.N."/>
            <person name="Brown R.H."/>
            <person name="Butlin R.K."/>
            <person name="Caggese C."/>
            <person name="Calvi B.R."/>
            <person name="Bernardo de Carvalho A."/>
            <person name="Caspi A."/>
            <person name="Castrezana S."/>
            <person name="Celniker S.E."/>
            <person name="Chang J.L."/>
            <person name="Chapple C."/>
            <person name="Chatterji S."/>
            <person name="Chinwalla A."/>
            <person name="Civetta A."/>
            <person name="Clifton S.W."/>
            <person name="Comeron J.M."/>
            <person name="Costello J.C."/>
            <person name="Coyne J.A."/>
            <person name="Daub J."/>
            <person name="David R.G."/>
            <person name="Delcher A.L."/>
            <person name="Delehaunty K."/>
            <person name="Do C.B."/>
            <person name="Ebling H."/>
            <person name="Edwards K."/>
            <person name="Eickbush T."/>
            <person name="Evans J.D."/>
            <person name="Filipski A."/>
            <person name="Findeiss S."/>
            <person name="Freyhult E."/>
            <person name="Fulton L."/>
            <person name="Fulton R."/>
            <person name="Garcia A.C."/>
            <person name="Gardiner A."/>
            <person name="Garfield D.A."/>
            <person name="Garvin B.E."/>
            <person name="Gibson G."/>
            <person name="Gilbert D."/>
            <person name="Gnerre S."/>
            <person name="Godfrey J."/>
            <person name="Good R."/>
            <person name="Gotea V."/>
            <person name="Gravely B."/>
            <person name="Greenberg A.J."/>
            <person name="Griffiths-Jones S."/>
            <person name="Gross S."/>
            <person name="Guigo R."/>
            <person name="Gustafson E.A."/>
            <person name="Haerty W."/>
            <person name="Hahn M.W."/>
            <person name="Halligan D.L."/>
            <person name="Halpern A.L."/>
            <person name="Halter G.M."/>
            <person name="Han M.V."/>
            <person name="Heger A."/>
            <person name="Hillier L."/>
            <person name="Hinrichs A.S."/>
            <person name="Holmes I."/>
            <person name="Hoskins R.A."/>
            <person name="Hubisz M.J."/>
            <person name="Hultmark D."/>
            <person name="Huntley M.A."/>
            <person name="Jaffe D.B."/>
            <person name="Jagadeeshan S."/>
            <person name="Jeck W.R."/>
            <person name="Johnson J."/>
            <person name="Jones C.D."/>
            <person name="Jordan W.C."/>
            <person name="Karpen G.H."/>
            <person name="Kataoka E."/>
            <person name="Keightley P.D."/>
            <person name="Kheradpour P."/>
            <person name="Kirkness E.F."/>
            <person name="Koerich L.B."/>
            <person name="Kristiansen K."/>
            <person name="Kudrna D."/>
            <person name="Kulathinal R.J."/>
            <person name="Kumar S."/>
            <person name="Kwok R."/>
            <person name="Lander E."/>
            <person name="Langley C.H."/>
            <person name="Lapoint R."/>
            <person name="Lazzaro B.P."/>
            <person name="Lee S.J."/>
            <person name="Levesque L."/>
            <person name="Li R."/>
            <person name="Lin C.F."/>
            <person name="Lin M.F."/>
            <person name="Lindblad-Toh K."/>
            <person name="Llopart A."/>
            <person name="Long M."/>
            <person name="Low L."/>
            <person name="Lozovsky E."/>
            <person name="Lu J."/>
            <person name="Luo M."/>
            <person name="Machado C.A."/>
            <person name="Makalowski W."/>
            <person name="Marzo M."/>
            <person name="Matsuda M."/>
            <person name="Matzkin L."/>
            <person name="McAllister B."/>
            <person name="McBride C.S."/>
            <person name="McKernan B."/>
            <person name="McKernan K."/>
            <person name="Mendez-Lago M."/>
            <person name="Minx P."/>
            <person name="Mollenhauer M.U."/>
            <person name="Montooth K."/>
            <person name="Mount S.M."/>
            <person name="Mu X."/>
            <person name="Myers E."/>
            <person name="Negre B."/>
            <person name="Newfeld S."/>
            <person name="Nielsen R."/>
            <person name="Noor M.A."/>
            <person name="O'Grady P."/>
            <person name="Pachter L."/>
            <person name="Papaceit M."/>
            <person name="Parisi M.J."/>
            <person name="Parisi M."/>
            <person name="Parts L."/>
            <person name="Pedersen J.S."/>
            <person name="Pesole G."/>
            <person name="Phillippy A.M."/>
            <person name="Ponting C.P."/>
            <person name="Pop M."/>
            <person name="Porcelli D."/>
            <person name="Powell J.R."/>
            <person name="Prohaska S."/>
            <person name="Pruitt K."/>
            <person name="Puig M."/>
            <person name="Quesneville H."/>
            <person name="Ram K.R."/>
            <person name="Rand D."/>
            <person name="Rasmussen M.D."/>
            <person name="Reed L.K."/>
            <person name="Reenan R."/>
            <person name="Reily A."/>
            <person name="Remington K.A."/>
            <person name="Rieger T.T."/>
            <person name="Ritchie M.G."/>
            <person name="Robin C."/>
            <person name="Rogers Y.H."/>
            <person name="Rohde C."/>
            <person name="Rozas J."/>
            <person name="Rubenfield M.J."/>
            <person name="Ruiz A."/>
            <person name="Russo S."/>
            <person name="Salzberg S.L."/>
            <person name="Sanchez-Gracia A."/>
            <person name="Saranga D.J."/>
            <person name="Sato H."/>
            <person name="Schaeffer S.W."/>
            <person name="Schatz M.C."/>
            <person name="Schlenke T."/>
            <person name="Schwartz R."/>
            <person name="Segarra C."/>
            <person name="Singh R.S."/>
            <person name="Sirot L."/>
            <person name="Sirota M."/>
            <person name="Sisneros N.B."/>
            <person name="Smith C.D."/>
            <person name="Smith T.F."/>
            <person name="Spieth J."/>
            <person name="Stage D.E."/>
            <person name="Stark A."/>
            <person name="Stephan W."/>
            <person name="Strausberg R.L."/>
            <person name="Strempel S."/>
            <person name="Sturgill D."/>
            <person name="Sutton G."/>
            <person name="Sutton G.G."/>
            <person name="Tao W."/>
            <person name="Teichmann S."/>
            <person name="Tobari Y.N."/>
            <person name="Tomimura Y."/>
            <person name="Tsolas J.M."/>
            <person name="Valente V.L."/>
            <person name="Venter E."/>
            <person name="Venter J.C."/>
            <person name="Vicario S."/>
            <person name="Vieira F.G."/>
            <person name="Vilella A.J."/>
            <person name="Villasante A."/>
            <person name="Walenz B."/>
            <person name="Wang J."/>
            <person name="Wasserman M."/>
            <person name="Watts T."/>
            <person name="Wilson D."/>
            <person name="Wilson R.K."/>
            <person name="Wing R.A."/>
            <person name="Wolfner M.F."/>
            <person name="Wong A."/>
            <person name="Wong G.K."/>
            <person name="Wu C.I."/>
            <person name="Wu G."/>
            <person name="Yamamoto D."/>
            <person name="Yang H.P."/>
            <person name="Yang S.P."/>
            <person name="Yorke J.A."/>
            <person name="Yoshida K."/>
            <person name="Zdobnov E."/>
            <person name="Zhang P."/>
            <person name="Zhang Y."/>
            <person name="Zimin A.V."/>
            <person name="Baldwin J."/>
            <person name="Abdouelleil A."/>
            <person name="Abdulkadir J."/>
            <person name="Abebe A."/>
            <person name="Abera B."/>
            <person name="Abreu J."/>
            <person name="Acer S.C."/>
            <person name="Aftuck L."/>
            <person name="Alexander A."/>
            <person name="An P."/>
            <person name="Anderson E."/>
            <person name="Anderson S."/>
            <person name="Arachi H."/>
            <person name="Azer M."/>
            <person name="Bachantsang P."/>
            <person name="Barry A."/>
            <person name="Bayul T."/>
            <person name="Berlin A."/>
            <person name="Bessette D."/>
            <person name="Bloom T."/>
            <person name="Blye J."/>
            <person name="Boguslavskiy L."/>
            <person name="Bonnet C."/>
            <person name="Boukhgalter B."/>
            <person name="Bourzgui I."/>
            <person name="Brown A."/>
            <person name="Cahill P."/>
            <person name="Channer S."/>
            <person name="Cheshatsang Y."/>
            <person name="Chuda L."/>
            <person name="Citroen M."/>
            <person name="Collymore A."/>
            <person name="Cooke P."/>
            <person name="Costello M."/>
            <person name="D'Aco K."/>
            <person name="Daza R."/>
            <person name="De Haan G."/>
            <person name="DeGray S."/>
            <person name="DeMaso C."/>
            <person name="Dhargay N."/>
            <person name="Dooley K."/>
            <person name="Dooley E."/>
            <person name="Doricent M."/>
            <person name="Dorje P."/>
            <person name="Dorjee K."/>
            <person name="Dupes A."/>
            <person name="Elong R."/>
            <person name="Falk J."/>
            <person name="Farina A."/>
            <person name="Faro S."/>
            <person name="Ferguson D."/>
            <person name="Fisher S."/>
            <person name="Foley C.D."/>
            <person name="Franke A."/>
            <person name="Friedrich D."/>
            <person name="Gadbois L."/>
            <person name="Gearin G."/>
            <person name="Gearin C.R."/>
            <person name="Giannoukos G."/>
            <person name="Goode T."/>
            <person name="Graham J."/>
            <person name="Grandbois E."/>
            <person name="Grewal S."/>
            <person name="Gyaltsen K."/>
            <person name="Hafez N."/>
            <person name="Hagos B."/>
            <person name="Hall J."/>
            <person name="Henson C."/>
            <person name="Hollinger A."/>
            <person name="Honan T."/>
            <person name="Huard M.D."/>
            <person name="Hughes L."/>
            <person name="Hurhula B."/>
            <person name="Husby M.E."/>
            <person name="Kamat A."/>
            <person name="Kanga B."/>
            <person name="Kashin S."/>
            <person name="Khazanovich D."/>
            <person name="Kisner P."/>
            <person name="Lance K."/>
            <person name="Lara M."/>
            <person name="Lee W."/>
            <person name="Lennon N."/>
            <person name="Letendre F."/>
            <person name="LeVine R."/>
            <person name="Lipovsky A."/>
            <person name="Liu X."/>
            <person name="Liu J."/>
            <person name="Liu S."/>
            <person name="Lokyitsang T."/>
            <person name="Lokyitsang Y."/>
            <person name="Lubonja R."/>
            <person name="Lui A."/>
            <person name="MacDonald P."/>
            <person name="Magnisalis V."/>
            <person name="Maru K."/>
            <person name="Matthews C."/>
            <person name="McCusker W."/>
            <person name="McDonough S."/>
            <person name="Mehta T."/>
            <person name="Meldrim J."/>
            <person name="Meneus L."/>
            <person name="Mihai O."/>
            <person name="Mihalev A."/>
            <person name="Mihova T."/>
            <person name="Mittelman R."/>
            <person name="Mlenga V."/>
            <person name="Montmayeur A."/>
            <person name="Mulrain L."/>
            <person name="Navidi A."/>
            <person name="Naylor J."/>
            <person name="Negash T."/>
            <person name="Nguyen T."/>
            <person name="Nguyen N."/>
            <person name="Nicol R."/>
            <person name="Norbu C."/>
            <person name="Norbu N."/>
            <person name="Novod N."/>
            <person name="O'Neill B."/>
            <person name="Osman S."/>
            <person name="Markiewicz E."/>
            <person name="Oyono O.L."/>
            <person name="Patti C."/>
            <person name="Phunkhang P."/>
            <person name="Pierre F."/>
            <person name="Priest M."/>
            <person name="Raghuraman S."/>
            <person name="Rege F."/>
            <person name="Reyes R."/>
            <person name="Rise C."/>
            <person name="Rogov P."/>
            <person name="Ross K."/>
            <person name="Ryan E."/>
            <person name="Settipalli S."/>
            <person name="Shea T."/>
            <person name="Sherpa N."/>
            <person name="Shi L."/>
            <person name="Shih D."/>
            <person name="Sparrow T."/>
            <person name="Spaulding J."/>
            <person name="Stalker J."/>
            <person name="Stange-Thomann N."/>
            <person name="Stavropoulos S."/>
            <person name="Stone C."/>
            <person name="Strader C."/>
            <person name="Tesfaye S."/>
            <person name="Thomson T."/>
            <person name="Thoulutsang Y."/>
            <person name="Thoulutsang D."/>
            <person name="Topham K."/>
            <person name="Topping I."/>
            <person name="Tsamla T."/>
            <person name="Vassiliev H."/>
            <person name="Vo A."/>
            <person name="Wangchuk T."/>
            <person name="Wangdi T."/>
            <person name="Weiand M."/>
            <person name="Wilkinson J."/>
            <person name="Wilson A."/>
            <person name="Yadav S."/>
            <person name="Young G."/>
            <person name="Yu Q."/>
            <person name="Zembek L."/>
            <person name="Zhong D."/>
            <person name="Zimmer A."/>
            <person name="Zwirko Z."/>
            <person name="Jaffe D.B."/>
            <person name="Alvarez P."/>
            <person name="Brockman W."/>
            <person name="Butler J."/>
            <person name="Chin C."/>
            <person name="Gnerre S."/>
            <person name="Grabherr M."/>
            <person name="Kleber M."/>
            <person name="Mauceli E."/>
            <person name="MacCallum I."/>
        </authorList>
    </citation>
    <scope>NUCLEOTIDE SEQUENCE [LARGE SCALE GENOMIC DNA]</scope>
    <source>
        <strain evidence="12 13">TSC#14021-0224.01</strain>
    </source>
</reference>
<evidence type="ECO:0000256" key="7">
    <source>
        <dbReference type="ARBA" id="ARBA00023125"/>
    </source>
</evidence>
<evidence type="ECO:0000256" key="1">
    <source>
        <dbReference type="ARBA" id="ARBA00004604"/>
    </source>
</evidence>
<evidence type="ECO:0000256" key="2">
    <source>
        <dbReference type="ARBA" id="ARBA00006899"/>
    </source>
</evidence>
<keyword evidence="7" id="KW-0238">DNA-binding</keyword>
<dbReference type="Proteomes" id="UP000008711">
    <property type="component" value="Unassembled WGS sequence"/>
</dbReference>
<organism evidence="12 13">
    <name type="scientific">Drosophila erecta</name>
    <name type="common">Fruit fly</name>
    <dbReference type="NCBI Taxonomy" id="7220"/>
    <lineage>
        <taxon>Eukaryota</taxon>
        <taxon>Metazoa</taxon>
        <taxon>Ecdysozoa</taxon>
        <taxon>Arthropoda</taxon>
        <taxon>Hexapoda</taxon>
        <taxon>Insecta</taxon>
        <taxon>Pterygota</taxon>
        <taxon>Neoptera</taxon>
        <taxon>Endopterygota</taxon>
        <taxon>Diptera</taxon>
        <taxon>Brachycera</taxon>
        <taxon>Muscomorpha</taxon>
        <taxon>Ephydroidea</taxon>
        <taxon>Drosophilidae</taxon>
        <taxon>Drosophila</taxon>
        <taxon>Sophophora</taxon>
    </lineage>
</organism>
<keyword evidence="13" id="KW-1185">Reference proteome</keyword>
<keyword evidence="3" id="KW-0479">Metal-binding</keyword>